<dbReference type="Proteomes" id="UP000092993">
    <property type="component" value="Unassembled WGS sequence"/>
</dbReference>
<evidence type="ECO:0000256" key="1">
    <source>
        <dbReference type="SAM" id="MobiDB-lite"/>
    </source>
</evidence>
<gene>
    <name evidence="4" type="primary">UBX3</name>
    <name evidence="4" type="ORF">A0H81_01760</name>
</gene>
<dbReference type="GO" id="GO:0036503">
    <property type="term" value="P:ERAD pathway"/>
    <property type="evidence" value="ECO:0007669"/>
    <property type="project" value="TreeGrafter"/>
</dbReference>
<dbReference type="Gene3D" id="3.10.20.90">
    <property type="entry name" value="Phosphatidylinositol 3-kinase Catalytic Subunit, Chain A, domain 1"/>
    <property type="match status" value="1"/>
</dbReference>
<feature type="region of interest" description="Disordered" evidence="1">
    <location>
        <begin position="392"/>
        <end position="421"/>
    </location>
</feature>
<dbReference type="STRING" id="5627.A0A1C7MRH6"/>
<keyword evidence="2" id="KW-0472">Membrane</keyword>
<dbReference type="Pfam" id="PF00789">
    <property type="entry name" value="UBX"/>
    <property type="match status" value="1"/>
</dbReference>
<keyword evidence="5" id="KW-1185">Reference proteome</keyword>
<protein>
    <submittedName>
        <fullName evidence="4">UBX domain-containing protein 3</fullName>
    </submittedName>
</protein>
<dbReference type="InterPro" id="IPR029071">
    <property type="entry name" value="Ubiquitin-like_domsf"/>
</dbReference>
<dbReference type="Gene3D" id="1.10.8.10">
    <property type="entry name" value="DNA helicase RuvA subunit, C-terminal domain"/>
    <property type="match status" value="1"/>
</dbReference>
<dbReference type="InterPro" id="IPR050730">
    <property type="entry name" value="UBX_domain-protein"/>
</dbReference>
<accession>A0A1C7MRH6</accession>
<dbReference type="InterPro" id="IPR001012">
    <property type="entry name" value="UBX_dom"/>
</dbReference>
<reference evidence="4 5" key="1">
    <citation type="submission" date="2016-03" db="EMBL/GenBank/DDBJ databases">
        <title>Whole genome sequencing of Grifola frondosa 9006-11.</title>
        <authorList>
            <person name="Min B."/>
            <person name="Park H."/>
            <person name="Kim J.-G."/>
            <person name="Cho H."/>
            <person name="Oh Y.-L."/>
            <person name="Kong W.-S."/>
            <person name="Choi I.-G."/>
        </authorList>
    </citation>
    <scope>NUCLEOTIDE SEQUENCE [LARGE SCALE GENOMIC DNA]</scope>
    <source>
        <strain evidence="4 5">9006-11</strain>
    </source>
</reference>
<organism evidence="4 5">
    <name type="scientific">Grifola frondosa</name>
    <name type="common">Maitake</name>
    <name type="synonym">Polyporus frondosus</name>
    <dbReference type="NCBI Taxonomy" id="5627"/>
    <lineage>
        <taxon>Eukaryota</taxon>
        <taxon>Fungi</taxon>
        <taxon>Dikarya</taxon>
        <taxon>Basidiomycota</taxon>
        <taxon>Agaricomycotina</taxon>
        <taxon>Agaricomycetes</taxon>
        <taxon>Polyporales</taxon>
        <taxon>Grifolaceae</taxon>
        <taxon>Grifola</taxon>
    </lineage>
</organism>
<evidence type="ECO:0000256" key="2">
    <source>
        <dbReference type="SAM" id="Phobius"/>
    </source>
</evidence>
<feature type="region of interest" description="Disordered" evidence="1">
    <location>
        <begin position="605"/>
        <end position="625"/>
    </location>
</feature>
<dbReference type="AlphaFoldDB" id="A0A1C7MRH6"/>
<dbReference type="PANTHER" id="PTHR23322:SF1">
    <property type="entry name" value="FAS-ASSOCIATED FACTOR 2"/>
    <property type="match status" value="1"/>
</dbReference>
<keyword evidence="2" id="KW-1133">Transmembrane helix</keyword>
<dbReference type="PANTHER" id="PTHR23322">
    <property type="entry name" value="FAS-ASSOCIATED PROTEIN"/>
    <property type="match status" value="1"/>
</dbReference>
<feature type="domain" description="UBX" evidence="3">
    <location>
        <begin position="479"/>
        <end position="568"/>
    </location>
</feature>
<feature type="transmembrane region" description="Helical" evidence="2">
    <location>
        <begin position="105"/>
        <end position="125"/>
    </location>
</feature>
<dbReference type="SUPFAM" id="SSF54236">
    <property type="entry name" value="Ubiquitin-like"/>
    <property type="match status" value="1"/>
</dbReference>
<name>A0A1C7MRH6_GRIFR</name>
<evidence type="ECO:0000259" key="3">
    <source>
        <dbReference type="PROSITE" id="PS50033"/>
    </source>
</evidence>
<sequence length="625" mass="69540">MDTDALSQSQKDALSQLQTLTNGGDVEVAKSVLESVDWDVQRAAEVIFDNVLPASSPATTMDSNVETFELDDSEQGLFGEHRAGREFRPVDGGFSSALIIRPIRAIITILAIPLYPLFSLIRFILRFLRIPLPNFAPFTLSSLTFPYRSLATGPGRESKAMDPRSVAERWVRELEEETGAVCIGRGHRSRSTGVLAENGNGHGVSSGANASAPGPSMLTARPGAWDPDGHDGEVKFLPDFFLGSYEDFARTCQRDATIGCVILVSEEHDDVAEFKRSTLTDPTFVQLIQDNGILVWGGDIRDRDTWSASQKLQATTYPFVTFIALQPRRAPATANAPAPMLTVLSRHQGPAIPSTSAPTAAQTLTTHLNEQLLPRVTAFLIRVRAQASERERERALRAEQDRAFEQSRKRDKERAEQRAREERLAQEVLRRAVEAEARAIEEQRVKETEARAWQAHRMEWRRWVRRGLMMREPRPGETGRGKTMRVGVRMPDGKRSVRFFGEGDGITALYAYVDSLFIAPEFMQDADPREPPNGNAAGDEGLLAEMEKSGRTPEKWWGFKLVLAYPRKDISWEAEKRLGDVEALKGGGQVVVELVPDSVDVKGKQKQTKVDVDVDSDGYHTEESE</sequence>
<dbReference type="GO" id="GO:0005783">
    <property type="term" value="C:endoplasmic reticulum"/>
    <property type="evidence" value="ECO:0007669"/>
    <property type="project" value="TreeGrafter"/>
</dbReference>
<comment type="caution">
    <text evidence="4">The sequence shown here is derived from an EMBL/GenBank/DDBJ whole genome shotgun (WGS) entry which is preliminary data.</text>
</comment>
<evidence type="ECO:0000313" key="5">
    <source>
        <dbReference type="Proteomes" id="UP000092993"/>
    </source>
</evidence>
<evidence type="ECO:0000313" key="4">
    <source>
        <dbReference type="EMBL" id="OBZ77554.1"/>
    </source>
</evidence>
<keyword evidence="2" id="KW-0812">Transmembrane</keyword>
<dbReference type="PROSITE" id="PS50033">
    <property type="entry name" value="UBX"/>
    <property type="match status" value="1"/>
</dbReference>
<dbReference type="Pfam" id="PF14555">
    <property type="entry name" value="UBA_4"/>
    <property type="match status" value="1"/>
</dbReference>
<dbReference type="OMA" id="VYAFVEC"/>
<dbReference type="Gene3D" id="3.40.30.10">
    <property type="entry name" value="Glutaredoxin"/>
    <property type="match status" value="1"/>
</dbReference>
<dbReference type="GO" id="GO:0043130">
    <property type="term" value="F:ubiquitin binding"/>
    <property type="evidence" value="ECO:0007669"/>
    <property type="project" value="TreeGrafter"/>
</dbReference>
<dbReference type="EMBL" id="LUGG01000002">
    <property type="protein sequence ID" value="OBZ77554.1"/>
    <property type="molecule type" value="Genomic_DNA"/>
</dbReference>
<dbReference type="OrthoDB" id="1026733at2759"/>
<proteinExistence type="predicted"/>